<evidence type="ECO:0008006" key="4">
    <source>
        <dbReference type="Google" id="ProtNLM"/>
    </source>
</evidence>
<evidence type="ECO:0000313" key="3">
    <source>
        <dbReference type="Proteomes" id="UP001295684"/>
    </source>
</evidence>
<feature type="transmembrane region" description="Helical" evidence="1">
    <location>
        <begin position="249"/>
        <end position="272"/>
    </location>
</feature>
<feature type="transmembrane region" description="Helical" evidence="1">
    <location>
        <begin position="200"/>
        <end position="218"/>
    </location>
</feature>
<feature type="transmembrane region" description="Helical" evidence="1">
    <location>
        <begin position="98"/>
        <end position="120"/>
    </location>
</feature>
<dbReference type="Proteomes" id="UP001295684">
    <property type="component" value="Unassembled WGS sequence"/>
</dbReference>
<sequence>MEGKKKSSESTYPCSSLMEGLSKFSDFATARIPPGPQFIPFNWAINSLKGLTGVYLFLIMLYHDNFSLGAWVYFTVHGSYGMFWILKDQIFPDSKFGVKITLMSCTLPYIVMYIYLLPGYRMLSTHSGNDPSIGRIIACYVSYVLGIFLMIGSDLQKHFSIKYNPGLINTGFFKMTRNPNYLGEILIYNSFAIIVARMEFWTILFYAYTIIFGIRMLVKDYSLSRKVGWKEYDSYLLLPKFSTSTVDNIVIYMFIAFGIFSMYITGGILPFLKELKSILIYQDSEHFCSLVRSSDAYGYLTNYISTYVSLIK</sequence>
<keyword evidence="1" id="KW-0812">Transmembrane</keyword>
<accession>A0AAD2D0B8</accession>
<dbReference type="PROSITE" id="PS50244">
    <property type="entry name" value="S5A_REDUCTASE"/>
    <property type="match status" value="1"/>
</dbReference>
<dbReference type="InterPro" id="IPR010721">
    <property type="entry name" value="UstE-like"/>
</dbReference>
<evidence type="ECO:0000313" key="2">
    <source>
        <dbReference type="EMBL" id="CAI2375442.1"/>
    </source>
</evidence>
<dbReference type="Pfam" id="PF06966">
    <property type="entry name" value="DUF1295"/>
    <property type="match status" value="1"/>
</dbReference>
<dbReference type="Gene3D" id="1.20.120.1630">
    <property type="match status" value="1"/>
</dbReference>
<name>A0AAD2D0B8_EUPCR</name>
<keyword evidence="3" id="KW-1185">Reference proteome</keyword>
<dbReference type="EMBL" id="CAMPGE010016923">
    <property type="protein sequence ID" value="CAI2375442.1"/>
    <property type="molecule type" value="Genomic_DNA"/>
</dbReference>
<keyword evidence="1" id="KW-1133">Transmembrane helix</keyword>
<evidence type="ECO:0000256" key="1">
    <source>
        <dbReference type="SAM" id="Phobius"/>
    </source>
</evidence>
<organism evidence="2 3">
    <name type="scientific">Euplotes crassus</name>
    <dbReference type="NCBI Taxonomy" id="5936"/>
    <lineage>
        <taxon>Eukaryota</taxon>
        <taxon>Sar</taxon>
        <taxon>Alveolata</taxon>
        <taxon>Ciliophora</taxon>
        <taxon>Intramacronucleata</taxon>
        <taxon>Spirotrichea</taxon>
        <taxon>Hypotrichia</taxon>
        <taxon>Euplotida</taxon>
        <taxon>Euplotidae</taxon>
        <taxon>Moneuplotes</taxon>
    </lineage>
</organism>
<comment type="caution">
    <text evidence="2">The sequence shown here is derived from an EMBL/GenBank/DDBJ whole genome shotgun (WGS) entry which is preliminary data.</text>
</comment>
<dbReference type="AlphaFoldDB" id="A0AAD2D0B8"/>
<feature type="transmembrane region" description="Helical" evidence="1">
    <location>
        <begin position="132"/>
        <end position="152"/>
    </location>
</feature>
<keyword evidence="1" id="KW-0472">Membrane</keyword>
<protein>
    <recommendedName>
        <fullName evidence="4">Steroid 5-alpha reductase C-terminal domain-containing protein</fullName>
    </recommendedName>
</protein>
<gene>
    <name evidence="2" type="ORF">ECRASSUSDP1_LOCUS16804</name>
</gene>
<reference evidence="2" key="1">
    <citation type="submission" date="2023-07" db="EMBL/GenBank/DDBJ databases">
        <authorList>
            <consortium name="AG Swart"/>
            <person name="Singh M."/>
            <person name="Singh A."/>
            <person name="Seah K."/>
            <person name="Emmerich C."/>
        </authorList>
    </citation>
    <scope>NUCLEOTIDE SEQUENCE</scope>
    <source>
        <strain evidence="2">DP1</strain>
    </source>
</reference>
<proteinExistence type="predicted"/>